<accession>A0A4Y5JVB4</accession>
<proteinExistence type="predicted"/>
<protein>
    <submittedName>
        <fullName evidence="3">Peptidase M23</fullName>
    </submittedName>
</protein>
<reference evidence="4" key="1">
    <citation type="journal article" date="2020" name="bioRxiv">
        <title>Integrative omics analysis of Pseudomonas aeruginosa virus PA5oct highlights the molecular complexity of jumbo phages.</title>
        <authorList>
            <person name="Lood C."/>
            <person name="Danis-Wlodarczyk K."/>
            <person name="Blasdel B.G."/>
            <person name="Jang H.B."/>
            <person name="Vandenheuvel D."/>
            <person name="Briers Y."/>
            <person name="Noben J.-P."/>
            <person name="van Noort V."/>
            <person name="Drulis-Kawa Z."/>
            <person name="Lavigne R."/>
        </authorList>
    </citation>
    <scope>NUCLEOTIDE SEQUENCE [LARGE SCALE GENOMIC DNA]</scope>
</reference>
<keyword evidence="4" id="KW-1185">Reference proteome</keyword>
<dbReference type="CDD" id="cd12797">
    <property type="entry name" value="M23_peptidase"/>
    <property type="match status" value="1"/>
</dbReference>
<name>A0A4Y5JVB4_9CAUD</name>
<organism evidence="3 4">
    <name type="scientific">Pseudomonas phage vB_PaeM_PA5oct</name>
    <dbReference type="NCBI Taxonomy" id="2163605"/>
    <lineage>
        <taxon>Viruses</taxon>
        <taxon>Duplodnaviria</taxon>
        <taxon>Heunggongvirae</taxon>
        <taxon>Uroviricota</taxon>
        <taxon>Caudoviricetes</taxon>
        <taxon>Arenbergviridae</taxon>
        <taxon>Wroclawvirus</taxon>
        <taxon>Wroclawvirus PA5oct</taxon>
    </lineage>
</organism>
<dbReference type="Gene3D" id="2.70.70.10">
    <property type="entry name" value="Glucose Permease (Domain IIA)"/>
    <property type="match status" value="1"/>
</dbReference>
<dbReference type="GO" id="GO:0042742">
    <property type="term" value="P:defense response to bacterium"/>
    <property type="evidence" value="ECO:0007669"/>
    <property type="project" value="UniProtKB-KW"/>
</dbReference>
<dbReference type="EMBL" id="MK797984">
    <property type="protein sequence ID" value="QCG76309.1"/>
    <property type="molecule type" value="Genomic_DNA"/>
</dbReference>
<dbReference type="SMR" id="A0A4Y5JVB4"/>
<evidence type="ECO:0000256" key="1">
    <source>
        <dbReference type="ARBA" id="ARBA00022529"/>
    </source>
</evidence>
<dbReference type="Proteomes" id="UP000316733">
    <property type="component" value="Segment"/>
</dbReference>
<evidence type="ECO:0000256" key="2">
    <source>
        <dbReference type="ARBA" id="ARBA00022638"/>
    </source>
</evidence>
<keyword evidence="1" id="KW-0929">Antimicrobial</keyword>
<dbReference type="GO" id="GO:0003824">
    <property type="term" value="F:catalytic activity"/>
    <property type="evidence" value="ECO:0007669"/>
    <property type="project" value="UniProtKB-KW"/>
</dbReference>
<keyword evidence="2" id="KW-0081">Bacteriolytic enzyme</keyword>
<sequence>MIFQKPFIELNSIPDYTHPGGFAYQRKNHIHEGVDLYCKNKEPVFTMLSGKVVNIIKDFTGPGCGTPWWNKTSAIVIEDVFGVWVYGEILVGNWVNIGDTVPAGTCIGRVEQVLKKNKGRPMSMLHVERYTKGTTNSIGLWQLNTSRPENLLDPTPLLRRIINE</sequence>
<dbReference type="InterPro" id="IPR011055">
    <property type="entry name" value="Dup_hybrid_motif"/>
</dbReference>
<gene>
    <name evidence="3" type="ORF">EST35_0441</name>
</gene>
<evidence type="ECO:0000313" key="4">
    <source>
        <dbReference type="Proteomes" id="UP000316733"/>
    </source>
</evidence>
<dbReference type="GO" id="GO:0031640">
    <property type="term" value="P:killing of cells of another organism"/>
    <property type="evidence" value="ECO:0007669"/>
    <property type="project" value="UniProtKB-KW"/>
</dbReference>
<evidence type="ECO:0000313" key="3">
    <source>
        <dbReference type="EMBL" id="QCG76309.1"/>
    </source>
</evidence>